<dbReference type="Proteomes" id="UP001054820">
    <property type="component" value="Chromosome"/>
</dbReference>
<protein>
    <submittedName>
        <fullName evidence="1">Methyltransferase type 12</fullName>
    </submittedName>
</protein>
<keyword evidence="1" id="KW-0808">Transferase</keyword>
<reference evidence="1" key="1">
    <citation type="journal article" date="2022" name="Arch. Microbiol.">
        <title>Thiomicrorhabdus immobilis sp. nov., a mesophilic sulfur-oxidizing bacterium isolated from sediment of a brackish lake in northern Japan.</title>
        <authorList>
            <person name="Kojima H."/>
            <person name="Mochizuki J."/>
            <person name="Kanda M."/>
            <person name="Watanabe T."/>
            <person name="Fukui M."/>
        </authorList>
    </citation>
    <scope>NUCLEOTIDE SEQUENCE</scope>
    <source>
        <strain evidence="1">Am19</strain>
    </source>
</reference>
<dbReference type="PANTHER" id="PTHR14614">
    <property type="entry name" value="HEPATOCELLULAR CARCINOMA-ASSOCIATED ANTIGEN"/>
    <property type="match status" value="1"/>
</dbReference>
<keyword evidence="2" id="KW-1185">Reference proteome</keyword>
<dbReference type="GO" id="GO:0008168">
    <property type="term" value="F:methyltransferase activity"/>
    <property type="evidence" value="ECO:0007669"/>
    <property type="project" value="UniProtKB-KW"/>
</dbReference>
<keyword evidence="1" id="KW-0489">Methyltransferase</keyword>
<dbReference type="InterPro" id="IPR019410">
    <property type="entry name" value="Methyltransf_16"/>
</dbReference>
<evidence type="ECO:0000313" key="1">
    <source>
        <dbReference type="EMBL" id="BCN93505.1"/>
    </source>
</evidence>
<gene>
    <name evidence="1" type="ORF">THMIRHAM_12900</name>
</gene>
<dbReference type="RefSeq" id="WP_237260677.1">
    <property type="nucleotide sequence ID" value="NZ_AP024202.1"/>
</dbReference>
<dbReference type="Gene3D" id="3.40.50.150">
    <property type="entry name" value="Vaccinia Virus protein VP39"/>
    <property type="match status" value="1"/>
</dbReference>
<evidence type="ECO:0000313" key="2">
    <source>
        <dbReference type="Proteomes" id="UP001054820"/>
    </source>
</evidence>
<dbReference type="EMBL" id="AP024202">
    <property type="protein sequence ID" value="BCN93505.1"/>
    <property type="molecule type" value="Genomic_DNA"/>
</dbReference>
<proteinExistence type="predicted"/>
<organism evidence="1 2">
    <name type="scientific">Thiomicrorhabdus immobilis</name>
    <dbReference type="NCBI Taxonomy" id="2791037"/>
    <lineage>
        <taxon>Bacteria</taxon>
        <taxon>Pseudomonadati</taxon>
        <taxon>Pseudomonadota</taxon>
        <taxon>Gammaproteobacteria</taxon>
        <taxon>Thiotrichales</taxon>
        <taxon>Piscirickettsiaceae</taxon>
        <taxon>Thiomicrorhabdus</taxon>
    </lineage>
</organism>
<dbReference type="Pfam" id="PF10294">
    <property type="entry name" value="Methyltransf_16"/>
    <property type="match status" value="1"/>
</dbReference>
<dbReference type="InterPro" id="IPR029063">
    <property type="entry name" value="SAM-dependent_MTases_sf"/>
</dbReference>
<dbReference type="CDD" id="cd02440">
    <property type="entry name" value="AdoMet_MTases"/>
    <property type="match status" value="1"/>
</dbReference>
<dbReference type="SUPFAM" id="SSF53335">
    <property type="entry name" value="S-adenosyl-L-methionine-dependent methyltransferases"/>
    <property type="match status" value="1"/>
</dbReference>
<accession>A0ABN6CWK2</accession>
<sequence length="216" mass="24680">MPTPRIRYQTIEFDNQDIHLRCLRDKQQFSDPLGEAHSLGISSAQWSLFGVVWESSQILANKMQDFDIKGKRILELGCGIGLSSILLNTRNADITATDYHPQAGNFLAKNVTLNNGKEIPFLRTDWKDEHLGLGKFDLIIGSDLLYERNHIDLLSKFINQHANPKCEIILVDPGRGNHSRFSKKMVEFGYKHSQYKPDISDESIPFNGFILSYKRD</sequence>
<dbReference type="GO" id="GO:0032259">
    <property type="term" value="P:methylation"/>
    <property type="evidence" value="ECO:0007669"/>
    <property type="project" value="UniProtKB-KW"/>
</dbReference>
<name>A0ABN6CWK2_9GAMM</name>